<dbReference type="EMBL" id="JACSDZ010000006">
    <property type="protein sequence ID" value="KAF7401064.1"/>
    <property type="molecule type" value="Genomic_DNA"/>
</dbReference>
<evidence type="ECO:0000313" key="1">
    <source>
        <dbReference type="EMBL" id="KAF7401064.1"/>
    </source>
</evidence>
<sequence>MWFPKGLPQTGPGMTNRCSNDRIKQITYVQVKSTDITFTSNIHESSLIGKSLSVGNSTVYSTIRKGAITTTRTTTTTTTTTTTAASEIVLSIERSGEGKKT</sequence>
<evidence type="ECO:0000313" key="2">
    <source>
        <dbReference type="Proteomes" id="UP000617340"/>
    </source>
</evidence>
<reference evidence="1" key="1">
    <citation type="journal article" date="2020" name="G3 (Bethesda)">
        <title>High-Quality Assemblies for Three Invasive Social Wasps from the &lt;i&gt;Vespula&lt;/i&gt; Genus.</title>
        <authorList>
            <person name="Harrop T.W.R."/>
            <person name="Guhlin J."/>
            <person name="McLaughlin G.M."/>
            <person name="Permina E."/>
            <person name="Stockwell P."/>
            <person name="Gilligan J."/>
            <person name="Le Lec M.F."/>
            <person name="Gruber M.A.M."/>
            <person name="Quinn O."/>
            <person name="Lovegrove M."/>
            <person name="Duncan E.J."/>
            <person name="Remnant E.J."/>
            <person name="Van Eeckhoven J."/>
            <person name="Graham B."/>
            <person name="Knapp R.A."/>
            <person name="Langford K.W."/>
            <person name="Kronenberg Z."/>
            <person name="Press M.O."/>
            <person name="Eacker S.M."/>
            <person name="Wilson-Rankin E.E."/>
            <person name="Purcell J."/>
            <person name="Lester P.J."/>
            <person name="Dearden P.K."/>
        </authorList>
    </citation>
    <scope>NUCLEOTIDE SEQUENCE</scope>
    <source>
        <strain evidence="1">Linc-1</strain>
    </source>
</reference>
<name>A0A834K5Y7_VESGE</name>
<dbReference type="AlphaFoldDB" id="A0A834K5Y7"/>
<organism evidence="1 2">
    <name type="scientific">Vespula germanica</name>
    <name type="common">German yellow jacket</name>
    <name type="synonym">Paravespula germanica</name>
    <dbReference type="NCBI Taxonomy" id="30212"/>
    <lineage>
        <taxon>Eukaryota</taxon>
        <taxon>Metazoa</taxon>
        <taxon>Ecdysozoa</taxon>
        <taxon>Arthropoda</taxon>
        <taxon>Hexapoda</taxon>
        <taxon>Insecta</taxon>
        <taxon>Pterygota</taxon>
        <taxon>Neoptera</taxon>
        <taxon>Endopterygota</taxon>
        <taxon>Hymenoptera</taxon>
        <taxon>Apocrita</taxon>
        <taxon>Aculeata</taxon>
        <taxon>Vespoidea</taxon>
        <taxon>Vespidae</taxon>
        <taxon>Vespinae</taxon>
        <taxon>Vespula</taxon>
    </lineage>
</organism>
<keyword evidence="2" id="KW-1185">Reference proteome</keyword>
<gene>
    <name evidence="1" type="ORF">HZH68_006884</name>
</gene>
<protein>
    <submittedName>
        <fullName evidence="1">Uncharacterized protein</fullName>
    </submittedName>
</protein>
<dbReference type="Proteomes" id="UP000617340">
    <property type="component" value="Unassembled WGS sequence"/>
</dbReference>
<comment type="caution">
    <text evidence="1">The sequence shown here is derived from an EMBL/GenBank/DDBJ whole genome shotgun (WGS) entry which is preliminary data.</text>
</comment>
<proteinExistence type="predicted"/>
<accession>A0A834K5Y7</accession>